<dbReference type="PROSITE" id="PS51192">
    <property type="entry name" value="HELICASE_ATP_BIND_1"/>
    <property type="match status" value="1"/>
</dbReference>
<feature type="domain" description="Helicase C-terminal" evidence="9">
    <location>
        <begin position="217"/>
        <end position="382"/>
    </location>
</feature>
<feature type="compositionally biased region" description="Gly residues" evidence="7">
    <location>
        <begin position="486"/>
        <end position="500"/>
    </location>
</feature>
<dbReference type="EMBL" id="AY372452">
    <property type="protein sequence ID" value="AAR05178.1"/>
    <property type="molecule type" value="Genomic_DNA"/>
</dbReference>
<feature type="compositionally biased region" description="Gly residues" evidence="7">
    <location>
        <begin position="441"/>
        <end position="455"/>
    </location>
</feature>
<name>Q6UD62_9PROT</name>
<dbReference type="SUPFAM" id="SSF52540">
    <property type="entry name" value="P-loop containing nucleoside triphosphate hydrolases"/>
    <property type="match status" value="1"/>
</dbReference>
<keyword evidence="4" id="KW-0067">ATP-binding</keyword>
<evidence type="ECO:0000256" key="6">
    <source>
        <dbReference type="PROSITE-ProRule" id="PRU00552"/>
    </source>
</evidence>
<dbReference type="PROSITE" id="PS51195">
    <property type="entry name" value="Q_MOTIF"/>
    <property type="match status" value="1"/>
</dbReference>
<reference evidence="11" key="2">
    <citation type="submission" date="2003-08" db="EMBL/GenBank/DDBJ databases">
        <authorList>
            <person name="de la Torre J.R."/>
            <person name="Christianson L.M."/>
            <person name="Beja O."/>
            <person name="Suzuki M.T."/>
            <person name="Karl D.M."/>
            <person name="Heidelberg J.F."/>
            <person name="DeLong E.F."/>
        </authorList>
    </citation>
    <scope>NUCLEOTIDE SEQUENCE</scope>
</reference>
<evidence type="ECO:0000259" key="9">
    <source>
        <dbReference type="PROSITE" id="PS51194"/>
    </source>
</evidence>
<feature type="domain" description="Helicase ATP-binding" evidence="8">
    <location>
        <begin position="32"/>
        <end position="206"/>
    </location>
</feature>
<evidence type="ECO:0000256" key="5">
    <source>
        <dbReference type="ARBA" id="ARBA00038437"/>
    </source>
</evidence>
<feature type="short sequence motif" description="Q motif" evidence="6">
    <location>
        <begin position="1"/>
        <end position="29"/>
    </location>
</feature>
<evidence type="ECO:0000259" key="8">
    <source>
        <dbReference type="PROSITE" id="PS51192"/>
    </source>
</evidence>
<comment type="similarity">
    <text evidence="5">Belongs to the DEAD box helicase family.</text>
</comment>
<dbReference type="Pfam" id="PF00270">
    <property type="entry name" value="DEAD"/>
    <property type="match status" value="1"/>
</dbReference>
<accession>Q6UD62</accession>
<evidence type="ECO:0000256" key="2">
    <source>
        <dbReference type="ARBA" id="ARBA00022801"/>
    </source>
</evidence>
<feature type="compositionally biased region" description="Polar residues" evidence="7">
    <location>
        <begin position="401"/>
        <end position="425"/>
    </location>
</feature>
<sequence>MSFKELGLSEPILKSLEDLEHTKPSEIQQQAIPVILAGKNIMAAAQTGTGKTGSFVLPMLEMLHEQAKPYSKNVHALVLTPTRELAAQVRESVHSYGKLTNITSTAVFGGAKIFPQKAKLKKGVDILVATPGRLLDLVNQKAVKLDQVQILVLDEADHMLDMGFIHDIKKIIAMTPPTRQNLLFSATFSPEIKKLAQSLGDGLVEISAQSPNTTVSKIKQIVYHVDKNKKSDLLAHMIEEEQWDQALVFSKTKHGCEKIADYLNAAGIETGTIHGDKTQGARTKALREFKGKFVRVLVATDVAARGIDISNLPFVVNFDMPTYPNDYIHRIGRTGRAGQEGTAISLMSSDEHKFLRGIEGLLKIKIDQTSHEAFKPNDKPSGGGRGDSRSRSPRGRKPAFSRNNRSSDGKSGNSYSKPGGSSSRPGNAEGRPERSGAGRPNSGGAGRPSNGGGRPNSGAGRPERSGAGRPNSGAGRPERSGAGRPSSGGAGRPSNGGGRPNSGAGRPSNGGGRPNSGAGRPERSGAGRPNSGAGRPERSGAGRPNSGAGRPERSGAGRPSSGGAGRPSNGGGRPNSGAGRPERSGAGRPSGNSANKPYDKKQDQSQKLAGKRIKSFWSISPDNQLIARVISFLRS</sequence>
<evidence type="ECO:0000259" key="10">
    <source>
        <dbReference type="PROSITE" id="PS51195"/>
    </source>
</evidence>
<proteinExistence type="inferred from homology"/>
<dbReference type="InterPro" id="IPR011545">
    <property type="entry name" value="DEAD/DEAH_box_helicase_dom"/>
</dbReference>
<dbReference type="InterPro" id="IPR044742">
    <property type="entry name" value="DEAD/DEAH_RhlB"/>
</dbReference>
<organism evidence="11">
    <name type="scientific">uncultured marine proteobacterium ANT8C10</name>
    <dbReference type="NCBI Taxonomy" id="248047"/>
    <lineage>
        <taxon>Bacteria</taxon>
        <taxon>Pseudomonadati</taxon>
        <taxon>Pseudomonadota</taxon>
        <taxon>environmental samples</taxon>
    </lineage>
</organism>
<dbReference type="InterPro" id="IPR001650">
    <property type="entry name" value="Helicase_C-like"/>
</dbReference>
<protein>
    <submittedName>
        <fullName evidence="11">Putative ATP-dependent RNA helicase</fullName>
    </submittedName>
</protein>
<gene>
    <name evidence="11" type="ORF">ANT8C10.03</name>
</gene>
<dbReference type="GO" id="GO:0016787">
    <property type="term" value="F:hydrolase activity"/>
    <property type="evidence" value="ECO:0007669"/>
    <property type="project" value="UniProtKB-KW"/>
</dbReference>
<reference evidence="11" key="1">
    <citation type="journal article" date="2003" name="Proc. Natl. Acad. Sci. U.S.A.">
        <title>Proteorhodopsin genes are distributed among divergent marine bacterial taxa.</title>
        <authorList>
            <person name="De La Torre J.R."/>
            <person name="Christianson L.M."/>
            <person name="Beja O."/>
            <person name="Suzuki M.T."/>
            <person name="Karl D.M."/>
            <person name="Heidelberg J."/>
            <person name="DeLong E.F."/>
        </authorList>
    </citation>
    <scope>NUCLEOTIDE SEQUENCE</scope>
</reference>
<dbReference type="GO" id="GO:0003724">
    <property type="term" value="F:RNA helicase activity"/>
    <property type="evidence" value="ECO:0007669"/>
    <property type="project" value="InterPro"/>
</dbReference>
<evidence type="ECO:0000256" key="4">
    <source>
        <dbReference type="ARBA" id="ARBA00022840"/>
    </source>
</evidence>
<keyword evidence="2" id="KW-0378">Hydrolase</keyword>
<dbReference type="Pfam" id="PF00271">
    <property type="entry name" value="Helicase_C"/>
    <property type="match status" value="1"/>
</dbReference>
<dbReference type="GO" id="GO:0003676">
    <property type="term" value="F:nucleic acid binding"/>
    <property type="evidence" value="ECO:0007669"/>
    <property type="project" value="InterPro"/>
</dbReference>
<feature type="compositionally biased region" description="Gly residues" evidence="7">
    <location>
        <begin position="560"/>
        <end position="574"/>
    </location>
</feature>
<dbReference type="InterPro" id="IPR014014">
    <property type="entry name" value="RNA_helicase_DEAD_Q_motif"/>
</dbReference>
<dbReference type="SMART" id="SM00487">
    <property type="entry name" value="DEXDc"/>
    <property type="match status" value="1"/>
</dbReference>
<feature type="domain" description="DEAD-box RNA helicase Q" evidence="10">
    <location>
        <begin position="1"/>
        <end position="29"/>
    </location>
</feature>
<dbReference type="InterPro" id="IPR027417">
    <property type="entry name" value="P-loop_NTPase"/>
</dbReference>
<dbReference type="PANTHER" id="PTHR47959">
    <property type="entry name" value="ATP-DEPENDENT RNA HELICASE RHLE-RELATED"/>
    <property type="match status" value="1"/>
</dbReference>
<dbReference type="PROSITE" id="PS51194">
    <property type="entry name" value="HELICASE_CTER"/>
    <property type="match status" value="1"/>
</dbReference>
<keyword evidence="1" id="KW-0547">Nucleotide-binding</keyword>
<dbReference type="GO" id="GO:0005524">
    <property type="term" value="F:ATP binding"/>
    <property type="evidence" value="ECO:0007669"/>
    <property type="project" value="UniProtKB-KW"/>
</dbReference>
<keyword evidence="3 11" id="KW-0347">Helicase</keyword>
<dbReference type="CDD" id="cd18787">
    <property type="entry name" value="SF2_C_DEAD"/>
    <property type="match status" value="1"/>
</dbReference>
<dbReference type="CDD" id="cd00268">
    <property type="entry name" value="DEADc"/>
    <property type="match status" value="1"/>
</dbReference>
<evidence type="ECO:0000256" key="1">
    <source>
        <dbReference type="ARBA" id="ARBA00022741"/>
    </source>
</evidence>
<feature type="compositionally biased region" description="Basic and acidic residues" evidence="7">
    <location>
        <begin position="369"/>
        <end position="378"/>
    </location>
</feature>
<dbReference type="PANTHER" id="PTHR47959:SF13">
    <property type="entry name" value="ATP-DEPENDENT RNA HELICASE RHLE"/>
    <property type="match status" value="1"/>
</dbReference>
<evidence type="ECO:0000256" key="7">
    <source>
        <dbReference type="SAM" id="MobiDB-lite"/>
    </source>
</evidence>
<dbReference type="AlphaFoldDB" id="Q6UD62"/>
<dbReference type="InterPro" id="IPR050079">
    <property type="entry name" value="DEAD_box_RNA_helicase"/>
</dbReference>
<dbReference type="GO" id="GO:0005829">
    <property type="term" value="C:cytosol"/>
    <property type="evidence" value="ECO:0007669"/>
    <property type="project" value="TreeGrafter"/>
</dbReference>
<dbReference type="SMART" id="SM00490">
    <property type="entry name" value="HELICc"/>
    <property type="match status" value="1"/>
</dbReference>
<evidence type="ECO:0000313" key="11">
    <source>
        <dbReference type="EMBL" id="AAR05178.1"/>
    </source>
</evidence>
<dbReference type="Gene3D" id="3.40.50.300">
    <property type="entry name" value="P-loop containing nucleotide triphosphate hydrolases"/>
    <property type="match status" value="2"/>
</dbReference>
<dbReference type="InterPro" id="IPR014001">
    <property type="entry name" value="Helicase_ATP-bd"/>
</dbReference>
<feature type="region of interest" description="Disordered" evidence="7">
    <location>
        <begin position="369"/>
        <end position="615"/>
    </location>
</feature>
<evidence type="ECO:0000256" key="3">
    <source>
        <dbReference type="ARBA" id="ARBA00022806"/>
    </source>
</evidence>